<evidence type="ECO:0000313" key="1">
    <source>
        <dbReference type="EMBL" id="KAK7022388.1"/>
    </source>
</evidence>
<reference evidence="1 2" key="1">
    <citation type="journal article" date="2024" name="J Genomics">
        <title>Draft genome sequencing and assembly of Favolaschia claudopus CIRM-BRFM 2984 isolated from oak limbs.</title>
        <authorList>
            <person name="Navarro D."/>
            <person name="Drula E."/>
            <person name="Chaduli D."/>
            <person name="Cazenave R."/>
            <person name="Ahrendt S."/>
            <person name="Wang J."/>
            <person name="Lipzen A."/>
            <person name="Daum C."/>
            <person name="Barry K."/>
            <person name="Grigoriev I.V."/>
            <person name="Favel A."/>
            <person name="Rosso M.N."/>
            <person name="Martin F."/>
        </authorList>
    </citation>
    <scope>NUCLEOTIDE SEQUENCE [LARGE SCALE GENOMIC DNA]</scope>
    <source>
        <strain evidence="1 2">CIRM-BRFM 2984</strain>
    </source>
</reference>
<dbReference type="Gene3D" id="3.80.10.10">
    <property type="entry name" value="Ribonuclease Inhibitor"/>
    <property type="match status" value="1"/>
</dbReference>
<keyword evidence="2" id="KW-1185">Reference proteome</keyword>
<proteinExistence type="predicted"/>
<dbReference type="InterPro" id="IPR032675">
    <property type="entry name" value="LRR_dom_sf"/>
</dbReference>
<dbReference type="Proteomes" id="UP001362999">
    <property type="component" value="Unassembled WGS sequence"/>
</dbReference>
<organism evidence="1 2">
    <name type="scientific">Favolaschia claudopus</name>
    <dbReference type="NCBI Taxonomy" id="2862362"/>
    <lineage>
        <taxon>Eukaryota</taxon>
        <taxon>Fungi</taxon>
        <taxon>Dikarya</taxon>
        <taxon>Basidiomycota</taxon>
        <taxon>Agaricomycotina</taxon>
        <taxon>Agaricomycetes</taxon>
        <taxon>Agaricomycetidae</taxon>
        <taxon>Agaricales</taxon>
        <taxon>Marasmiineae</taxon>
        <taxon>Mycenaceae</taxon>
        <taxon>Favolaschia</taxon>
    </lineage>
</organism>
<protein>
    <recommendedName>
        <fullName evidence="3">F-box domain-containing protein</fullName>
    </recommendedName>
</protein>
<sequence length="384" mass="43560">MARLPLELQSYIFVFVDSQSLPQKPDLNEAPILFLRVCRLWRDIALATPILWTQLQIDSFPCQTNYLEACAMWLKRARSLPLSVTLRGALRLDKNLQDLLAQCSPRLKDLTLVIDQILVKGPTSSEIMWKMPERSLASLKTLSIEPTGYYTYGYISEWLDILRAAPRLSHCKMINTLEDPDVLPLQPLMLASLECMHLGEPGDWNLRDNMGSNSLVILRYLTLPALKILTVSELDIADDAFLSFLSRSSPPLESLKMTLSHEEPWPESVVSRFLPLIPQLITLDLAAIDGDPILPFVDLLASSEVLPHLRTIVFRPNTAANIHYSRLLSMLKCRFTLCPTRLERFELNFTEYVDMPNEEVRVALQQLARDGLKIHIGAPGNNML</sequence>
<evidence type="ECO:0000313" key="2">
    <source>
        <dbReference type="Proteomes" id="UP001362999"/>
    </source>
</evidence>
<evidence type="ECO:0008006" key="3">
    <source>
        <dbReference type="Google" id="ProtNLM"/>
    </source>
</evidence>
<dbReference type="InterPro" id="IPR036047">
    <property type="entry name" value="F-box-like_dom_sf"/>
</dbReference>
<dbReference type="EMBL" id="JAWWNJ010000037">
    <property type="protein sequence ID" value="KAK7022388.1"/>
    <property type="molecule type" value="Genomic_DNA"/>
</dbReference>
<gene>
    <name evidence="1" type="ORF">R3P38DRAFT_2960797</name>
</gene>
<comment type="caution">
    <text evidence="1">The sequence shown here is derived from an EMBL/GenBank/DDBJ whole genome shotgun (WGS) entry which is preliminary data.</text>
</comment>
<accession>A0AAW0B8M1</accession>
<dbReference type="SUPFAM" id="SSF81383">
    <property type="entry name" value="F-box domain"/>
    <property type="match status" value="1"/>
</dbReference>
<name>A0AAW0B8M1_9AGAR</name>
<dbReference type="AlphaFoldDB" id="A0AAW0B8M1"/>